<dbReference type="Proteomes" id="UP000717328">
    <property type="component" value="Unassembled WGS sequence"/>
</dbReference>
<dbReference type="InterPro" id="IPR009836">
    <property type="entry name" value="GRDP-like"/>
</dbReference>
<evidence type="ECO:0000313" key="3">
    <source>
        <dbReference type="Proteomes" id="UP000717328"/>
    </source>
</evidence>
<dbReference type="OrthoDB" id="2684236at2759"/>
<keyword evidence="3" id="KW-1185">Reference proteome</keyword>
<reference evidence="2" key="1">
    <citation type="submission" date="2021-02" db="EMBL/GenBank/DDBJ databases">
        <authorList>
            <person name="Nieuwenhuis M."/>
            <person name="Van De Peppel L.J.J."/>
        </authorList>
    </citation>
    <scope>NUCLEOTIDE SEQUENCE</scope>
    <source>
        <strain evidence="2">D49</strain>
    </source>
</reference>
<dbReference type="EMBL" id="JABCKI010005802">
    <property type="protein sequence ID" value="KAG5637806.1"/>
    <property type="molecule type" value="Genomic_DNA"/>
</dbReference>
<gene>
    <name evidence="2" type="ORF">H0H81_003138</name>
</gene>
<dbReference type="PANTHER" id="PTHR34365:SF7">
    <property type="entry name" value="GLYCINE-RICH DOMAIN-CONTAINING PROTEIN 1"/>
    <property type="match status" value="1"/>
</dbReference>
<evidence type="ECO:0000313" key="2">
    <source>
        <dbReference type="EMBL" id="KAG5637806.1"/>
    </source>
</evidence>
<dbReference type="AlphaFoldDB" id="A0A9P7FVA4"/>
<proteinExistence type="predicted"/>
<feature type="compositionally biased region" description="Pro residues" evidence="1">
    <location>
        <begin position="24"/>
        <end position="34"/>
    </location>
</feature>
<protein>
    <submittedName>
        <fullName evidence="2">Uncharacterized protein</fullName>
    </submittedName>
</protein>
<feature type="compositionally biased region" description="Low complexity" evidence="1">
    <location>
        <begin position="1"/>
        <end position="15"/>
    </location>
</feature>
<comment type="caution">
    <text evidence="2">The sequence shown here is derived from an EMBL/GenBank/DDBJ whole genome shotgun (WGS) entry which is preliminary data.</text>
</comment>
<organism evidence="2 3">
    <name type="scientific">Sphagnurus paluster</name>
    <dbReference type="NCBI Taxonomy" id="117069"/>
    <lineage>
        <taxon>Eukaryota</taxon>
        <taxon>Fungi</taxon>
        <taxon>Dikarya</taxon>
        <taxon>Basidiomycota</taxon>
        <taxon>Agaricomycotina</taxon>
        <taxon>Agaricomycetes</taxon>
        <taxon>Agaricomycetidae</taxon>
        <taxon>Agaricales</taxon>
        <taxon>Tricholomatineae</taxon>
        <taxon>Lyophyllaceae</taxon>
        <taxon>Sphagnurus</taxon>
    </lineage>
</organism>
<accession>A0A9P7FVA4</accession>
<evidence type="ECO:0000256" key="1">
    <source>
        <dbReference type="SAM" id="MobiDB-lite"/>
    </source>
</evidence>
<reference evidence="2" key="2">
    <citation type="submission" date="2021-10" db="EMBL/GenBank/DDBJ databases">
        <title>Phylogenomics reveals ancestral predisposition of the termite-cultivated fungus Termitomyces towards a domesticated lifestyle.</title>
        <authorList>
            <person name="Auxier B."/>
            <person name="Grum-Grzhimaylo A."/>
            <person name="Cardenas M.E."/>
            <person name="Lodge J.D."/>
            <person name="Laessoe T."/>
            <person name="Pedersen O."/>
            <person name="Smith M.E."/>
            <person name="Kuyper T.W."/>
            <person name="Franco-Molano E.A."/>
            <person name="Baroni T.J."/>
            <person name="Aanen D.K."/>
        </authorList>
    </citation>
    <scope>NUCLEOTIDE SEQUENCE</scope>
    <source>
        <strain evidence="2">D49</strain>
    </source>
</reference>
<dbReference type="PANTHER" id="PTHR34365">
    <property type="entry name" value="ENOLASE (DUF1399)"/>
    <property type="match status" value="1"/>
</dbReference>
<name>A0A9P7FVA4_9AGAR</name>
<sequence length="361" mass="40493">MDAPPTYTSTTSPGTQAFSYSGPPGYPTHDPPPSYAFPQTFNIGKNRTNAPLVSSAQVKGHLALLHAFAKLRAEIDTLDDNTQRLLPFIPTDKDRRWAWFVGLAVDRFSVWCDSLRPGDSLSTADDFLPPLDVLMVWHAYMLNPGWYAEDCIRIPILRFLAQVTPIFSSSLSSNLESILAGEPSSARLNSWQTRTGKAFQPLEDAQRHQLRDVRCPKCCYPLTVPYMNAEGTGYLQQDFQTQCMRSSCKNVPKITKFVLGARKIAEDLARSETDQVWFALAGSIRTPQNSADLERGKVIKQRVLQQIRLKKPESTEASQDWTVSIMEKNLYKIRHIRDAMAARMPAEGGTLYAQSPISHRA</sequence>
<feature type="region of interest" description="Disordered" evidence="1">
    <location>
        <begin position="1"/>
        <end position="34"/>
    </location>
</feature>